<keyword evidence="1" id="KW-0808">Transferase</keyword>
<evidence type="ECO:0000256" key="1">
    <source>
        <dbReference type="ARBA" id="ARBA00022679"/>
    </source>
</evidence>
<dbReference type="InterPro" id="IPR011009">
    <property type="entry name" value="Kinase-like_dom_sf"/>
</dbReference>
<feature type="region of interest" description="Disordered" evidence="5">
    <location>
        <begin position="65"/>
        <end position="86"/>
    </location>
</feature>
<feature type="region of interest" description="Disordered" evidence="5">
    <location>
        <begin position="586"/>
        <end position="674"/>
    </location>
</feature>
<feature type="compositionally biased region" description="Polar residues" evidence="5">
    <location>
        <begin position="217"/>
        <end position="227"/>
    </location>
</feature>
<dbReference type="PROSITE" id="PS00108">
    <property type="entry name" value="PROTEIN_KINASE_ST"/>
    <property type="match status" value="1"/>
</dbReference>
<comment type="caution">
    <text evidence="7">The sequence shown here is derived from an EMBL/GenBank/DDBJ whole genome shotgun (WGS) entry which is preliminary data.</text>
</comment>
<feature type="compositionally biased region" description="Basic and acidic residues" evidence="5">
    <location>
        <begin position="77"/>
        <end position="86"/>
    </location>
</feature>
<dbReference type="PROSITE" id="PS50011">
    <property type="entry name" value="PROTEIN_KINASE_DOM"/>
    <property type="match status" value="1"/>
</dbReference>
<dbReference type="OrthoDB" id="5836549at2759"/>
<evidence type="ECO:0000313" key="7">
    <source>
        <dbReference type="EMBL" id="KAF4115930.1"/>
    </source>
</evidence>
<keyword evidence="4" id="KW-0067">ATP-binding</keyword>
<gene>
    <name evidence="7" type="ORF">G5714_003419</name>
</gene>
<evidence type="ECO:0000259" key="6">
    <source>
        <dbReference type="PROSITE" id="PS50011"/>
    </source>
</evidence>
<dbReference type="AlphaFoldDB" id="A0A7J6D9H6"/>
<feature type="region of interest" description="Disordered" evidence="5">
    <location>
        <begin position="201"/>
        <end position="233"/>
    </location>
</feature>
<feature type="compositionally biased region" description="Polar residues" evidence="5">
    <location>
        <begin position="623"/>
        <end position="634"/>
    </location>
</feature>
<dbReference type="InterPro" id="IPR050538">
    <property type="entry name" value="MAP_kinase_kinase_kinase"/>
</dbReference>
<dbReference type="EMBL" id="JAAMOB010000003">
    <property type="protein sequence ID" value="KAF4115930.1"/>
    <property type="molecule type" value="Genomic_DNA"/>
</dbReference>
<feature type="region of interest" description="Disordered" evidence="5">
    <location>
        <begin position="146"/>
        <end position="180"/>
    </location>
</feature>
<feature type="domain" description="Protein kinase" evidence="6">
    <location>
        <begin position="332"/>
        <end position="582"/>
    </location>
</feature>
<feature type="compositionally biased region" description="Low complexity" evidence="5">
    <location>
        <begin position="201"/>
        <end position="215"/>
    </location>
</feature>
<name>A0A7J6D9H6_9TELE</name>
<evidence type="ECO:0000256" key="2">
    <source>
        <dbReference type="ARBA" id="ARBA00022741"/>
    </source>
</evidence>
<proteinExistence type="predicted"/>
<organism evidence="7 8">
    <name type="scientific">Onychostoma macrolepis</name>
    <dbReference type="NCBI Taxonomy" id="369639"/>
    <lineage>
        <taxon>Eukaryota</taxon>
        <taxon>Metazoa</taxon>
        <taxon>Chordata</taxon>
        <taxon>Craniata</taxon>
        <taxon>Vertebrata</taxon>
        <taxon>Euteleostomi</taxon>
        <taxon>Actinopterygii</taxon>
        <taxon>Neopterygii</taxon>
        <taxon>Teleostei</taxon>
        <taxon>Ostariophysi</taxon>
        <taxon>Cypriniformes</taxon>
        <taxon>Cyprinidae</taxon>
        <taxon>Acrossocheilinae</taxon>
        <taxon>Onychostoma</taxon>
    </lineage>
</organism>
<dbReference type="GO" id="GO:0004672">
    <property type="term" value="F:protein kinase activity"/>
    <property type="evidence" value="ECO:0007669"/>
    <property type="project" value="InterPro"/>
</dbReference>
<dbReference type="FunFam" id="1.10.510.10:FF:000383">
    <property type="entry name" value="Mitogen-activated protein kinase kinase kinase 14"/>
    <property type="match status" value="1"/>
</dbReference>
<dbReference type="SUPFAM" id="SSF56112">
    <property type="entry name" value="Protein kinase-like (PK-like)"/>
    <property type="match status" value="1"/>
</dbReference>
<evidence type="ECO:0000313" key="8">
    <source>
        <dbReference type="Proteomes" id="UP000579812"/>
    </source>
</evidence>
<keyword evidence="2" id="KW-0547">Nucleotide-binding</keyword>
<sequence>MLCSVHLKLHLKSGVLRIARRISSASEGRQDNNNAVQQQAQEFRMQRILNSTVPFSHMAQRDIKALNCPSSGPASRTESKGGERDKTDQLNILWTVMYRGTADHEWTQRTEKQSIIAQAECESQDSQEFCPNGSISSQLLLGTISCSRPRKKRHKKHRRKRGEKDSRVSESVGVTRVPEQDSGECLSSSLIQVRDPVCISSSNNNSSAHSSSGLSTERVSVQETEGPSYSYPWESRRPSLTRLSSCQSYGQESEELKSPLRSETECPLAVTALRNFVTSEDRCFAYGFVKDVLREERERDEDEREESDKNEGILFKEGLQPVNFEYREGREYERCRFLKQGSFGEVYSIKDKGTGFVCAAKKVPLVSFSSEEVGSWSALQSPQVVELFGVVREGPSIILFMDLKSSSLGQLVEERGRLPEDLSLHYLQQVLGALNHLHRKRVLHLDIKADNILLSEDGKDAFLCDFGYSERLDKQGLSYCESLKGTETHMAPEMVLNEPRSSKADIWSSCCMLLHMLNGCHPWTRYYSRPLYLKIAEEPPPVREIPRDCSSFTADVIRSGLQKDPNKRASAKELFVKTAKALKEVGGLHSPAREGTYQKPLGKPENPDSAHSATPTTSHHTTFSDNSELQWMSSEQKRRVGDGERTKPDKVKQWKRTEETRNDDHSPPKSLFHIQTTSPEPQIINKTEPEPTVPEKELLKDFYVSSLSCPHSAEQQEQLLSTREYWDKKDSGRWSFGPGDDLSSGVFSYNSQQDGQSFSTDWLAPKHQPPPRCFDGVDVYIRDFDGKCFHIRETPGVKVGHVARGISDQISENVFSLQTEDGCLVPHDKEVLENSLFLRCVPAPDSSHYHQYRHNPCYTLGPDCKLPWSWRIREGVLETRD</sequence>
<dbReference type="GO" id="GO:0005524">
    <property type="term" value="F:ATP binding"/>
    <property type="evidence" value="ECO:0007669"/>
    <property type="project" value="UniProtKB-KW"/>
</dbReference>
<feature type="compositionally biased region" description="Basic and acidic residues" evidence="5">
    <location>
        <begin position="635"/>
        <end position="667"/>
    </location>
</feature>
<evidence type="ECO:0000256" key="3">
    <source>
        <dbReference type="ARBA" id="ARBA00022777"/>
    </source>
</evidence>
<dbReference type="PANTHER" id="PTHR48016:SF9">
    <property type="entry name" value="MITOGEN-ACTIVATED PROTEIN KINASE KINASE KINASE 14"/>
    <property type="match status" value="1"/>
</dbReference>
<dbReference type="Pfam" id="PF00069">
    <property type="entry name" value="Pkinase"/>
    <property type="match status" value="1"/>
</dbReference>
<keyword evidence="8" id="KW-1185">Reference proteome</keyword>
<evidence type="ECO:0000256" key="4">
    <source>
        <dbReference type="ARBA" id="ARBA00022840"/>
    </source>
</evidence>
<dbReference type="SMART" id="SM00220">
    <property type="entry name" value="S_TKc"/>
    <property type="match status" value="1"/>
</dbReference>
<dbReference type="PANTHER" id="PTHR48016">
    <property type="entry name" value="MAP KINASE KINASE KINASE SSK2-RELATED-RELATED"/>
    <property type="match status" value="1"/>
</dbReference>
<dbReference type="InterPro" id="IPR008271">
    <property type="entry name" value="Ser/Thr_kinase_AS"/>
</dbReference>
<reference evidence="7 8" key="1">
    <citation type="submission" date="2020-04" db="EMBL/GenBank/DDBJ databases">
        <title>Chromosome-level genome assembly of a cyprinid fish Onychostoma macrolepis by integration of Nanopore Sequencing, Bionano and Hi-C technology.</title>
        <authorList>
            <person name="Wang D."/>
        </authorList>
    </citation>
    <scope>NUCLEOTIDE SEQUENCE [LARGE SCALE GENOMIC DNA]</scope>
    <source>
        <strain evidence="7">SWU-2019</strain>
        <tissue evidence="7">Muscle</tissue>
    </source>
</reference>
<protein>
    <recommendedName>
        <fullName evidence="6">Protein kinase domain-containing protein</fullName>
    </recommendedName>
</protein>
<evidence type="ECO:0000256" key="5">
    <source>
        <dbReference type="SAM" id="MobiDB-lite"/>
    </source>
</evidence>
<dbReference type="Gene3D" id="1.10.510.10">
    <property type="entry name" value="Transferase(Phosphotransferase) domain 1"/>
    <property type="match status" value="1"/>
</dbReference>
<dbReference type="InterPro" id="IPR000719">
    <property type="entry name" value="Prot_kinase_dom"/>
</dbReference>
<accession>A0A7J6D9H6</accession>
<keyword evidence="3" id="KW-0418">Kinase</keyword>
<feature type="compositionally biased region" description="Basic residues" evidence="5">
    <location>
        <begin position="148"/>
        <end position="161"/>
    </location>
</feature>
<dbReference type="Gene3D" id="3.30.200.20">
    <property type="entry name" value="Phosphorylase Kinase, domain 1"/>
    <property type="match status" value="1"/>
</dbReference>
<dbReference type="Proteomes" id="UP000579812">
    <property type="component" value="Unassembled WGS sequence"/>
</dbReference>
<dbReference type="GO" id="GO:0007249">
    <property type="term" value="P:canonical NF-kappaB signal transduction"/>
    <property type="evidence" value="ECO:0007669"/>
    <property type="project" value="TreeGrafter"/>
</dbReference>
<feature type="compositionally biased region" description="Low complexity" evidence="5">
    <location>
        <begin position="609"/>
        <end position="621"/>
    </location>
</feature>